<dbReference type="PROSITE" id="PS00211">
    <property type="entry name" value="ABC_TRANSPORTER_1"/>
    <property type="match status" value="1"/>
</dbReference>
<keyword evidence="2" id="KW-0547">Nucleotide-binding</keyword>
<comment type="caution">
    <text evidence="5">The sequence shown here is derived from an EMBL/GenBank/DDBJ whole genome shotgun (WGS) entry which is preliminary data.</text>
</comment>
<keyword evidence="1" id="KW-0813">Transport</keyword>
<dbReference type="EMBL" id="RKLP01000011">
    <property type="protein sequence ID" value="RVW07801.1"/>
    <property type="molecule type" value="Genomic_DNA"/>
</dbReference>
<keyword evidence="3 5" id="KW-0067">ATP-binding</keyword>
<gene>
    <name evidence="5" type="ORF">EGT67_20445</name>
</gene>
<dbReference type="Proteomes" id="UP000286208">
    <property type="component" value="Unassembled WGS sequence"/>
</dbReference>
<accession>A0A3S3CX39</accession>
<dbReference type="InterPro" id="IPR003593">
    <property type="entry name" value="AAA+_ATPase"/>
</dbReference>
<dbReference type="SMART" id="SM00382">
    <property type="entry name" value="AAA"/>
    <property type="match status" value="1"/>
</dbReference>
<dbReference type="InterPro" id="IPR017871">
    <property type="entry name" value="ABC_transporter-like_CS"/>
</dbReference>
<name>A0A3S3CX39_9NOCA</name>
<keyword evidence="6" id="KW-1185">Reference proteome</keyword>
<dbReference type="CDD" id="cd03293">
    <property type="entry name" value="ABC_NrtD_SsuB_transporters"/>
    <property type="match status" value="1"/>
</dbReference>
<evidence type="ECO:0000256" key="3">
    <source>
        <dbReference type="ARBA" id="ARBA00022840"/>
    </source>
</evidence>
<evidence type="ECO:0000313" key="5">
    <source>
        <dbReference type="EMBL" id="RVW07801.1"/>
    </source>
</evidence>
<dbReference type="GO" id="GO:0016887">
    <property type="term" value="F:ATP hydrolysis activity"/>
    <property type="evidence" value="ECO:0007669"/>
    <property type="project" value="InterPro"/>
</dbReference>
<dbReference type="Gene3D" id="3.40.50.300">
    <property type="entry name" value="P-loop containing nucleotide triphosphate hydrolases"/>
    <property type="match status" value="1"/>
</dbReference>
<evidence type="ECO:0000256" key="1">
    <source>
        <dbReference type="ARBA" id="ARBA00022448"/>
    </source>
</evidence>
<dbReference type="PANTHER" id="PTHR42788:SF13">
    <property type="entry name" value="ALIPHATIC SULFONATES IMPORT ATP-BINDING PROTEIN SSUB"/>
    <property type="match status" value="1"/>
</dbReference>
<evidence type="ECO:0000313" key="6">
    <source>
        <dbReference type="Proteomes" id="UP000286208"/>
    </source>
</evidence>
<dbReference type="PROSITE" id="PS50893">
    <property type="entry name" value="ABC_TRANSPORTER_2"/>
    <property type="match status" value="1"/>
</dbReference>
<sequence>MASPDRDTASRRDRHPSQVVVCDGLLDNTPNRTASAISVQGVTHHFERRGAEPTLAIDHVSLDIAERQFIALVGPSGCGKTTLLNLIAGLIPLQDGAIEVRGKSVEKPRRDVGYISARDSLLPWRTAESNVAYGLEVRGIRKADRLATARHFLDVVGLSGFENSYRSQLSQGMRQRVAIARTLATEPELLLLDEPFSALDQQTKLLLENAFIQIWEKTHRTVVMVTHDIEEAVAMADRVVMLSHRPGKVIADIQVDLPRPRDAAEIRYDPRFREITHGVWELLRNEIAQLDIAQI</sequence>
<dbReference type="AlphaFoldDB" id="A0A3S3CX39"/>
<reference evidence="5 6" key="1">
    <citation type="submission" date="2018-11" db="EMBL/GenBank/DDBJ databases">
        <title>Rhodococcus spongicola sp. nov. and Rhodococcus xishaensis sp. nov. from marine sponges.</title>
        <authorList>
            <person name="Li L."/>
            <person name="Lin H.W."/>
        </authorList>
    </citation>
    <scope>NUCLEOTIDE SEQUENCE [LARGE SCALE GENOMIC DNA]</scope>
    <source>
        <strain evidence="5 6">CCTCC AB2014297</strain>
    </source>
</reference>
<dbReference type="InterPro" id="IPR027417">
    <property type="entry name" value="P-loop_NTPase"/>
</dbReference>
<organism evidence="5 6">
    <name type="scientific">Prescottella agglutinans</name>
    <dbReference type="NCBI Taxonomy" id="1644129"/>
    <lineage>
        <taxon>Bacteria</taxon>
        <taxon>Bacillati</taxon>
        <taxon>Actinomycetota</taxon>
        <taxon>Actinomycetes</taxon>
        <taxon>Mycobacteriales</taxon>
        <taxon>Nocardiaceae</taxon>
        <taxon>Prescottella</taxon>
    </lineage>
</organism>
<dbReference type="SUPFAM" id="SSF52540">
    <property type="entry name" value="P-loop containing nucleoside triphosphate hydrolases"/>
    <property type="match status" value="1"/>
</dbReference>
<protein>
    <submittedName>
        <fullName evidence="5">ABC transporter ATP-binding protein</fullName>
    </submittedName>
</protein>
<dbReference type="PANTHER" id="PTHR42788">
    <property type="entry name" value="TAURINE IMPORT ATP-BINDING PROTEIN-RELATED"/>
    <property type="match status" value="1"/>
</dbReference>
<dbReference type="Pfam" id="PF00005">
    <property type="entry name" value="ABC_tran"/>
    <property type="match status" value="1"/>
</dbReference>
<dbReference type="GO" id="GO:0005524">
    <property type="term" value="F:ATP binding"/>
    <property type="evidence" value="ECO:0007669"/>
    <property type="project" value="UniProtKB-KW"/>
</dbReference>
<dbReference type="InterPro" id="IPR003439">
    <property type="entry name" value="ABC_transporter-like_ATP-bd"/>
</dbReference>
<dbReference type="InterPro" id="IPR050166">
    <property type="entry name" value="ABC_transporter_ATP-bind"/>
</dbReference>
<evidence type="ECO:0000256" key="2">
    <source>
        <dbReference type="ARBA" id="ARBA00022741"/>
    </source>
</evidence>
<evidence type="ECO:0000259" key="4">
    <source>
        <dbReference type="PROSITE" id="PS50893"/>
    </source>
</evidence>
<proteinExistence type="predicted"/>
<feature type="domain" description="ABC transporter" evidence="4">
    <location>
        <begin position="37"/>
        <end position="269"/>
    </location>
</feature>